<accession>A0A0Z8GFI9</accession>
<gene>
    <name evidence="2" type="ORF">ERS132394_02013</name>
    <name evidence="1" type="ORF">ERS132416_01314</name>
</gene>
<dbReference type="RefSeq" id="WP_044672223.1">
    <property type="nucleotide sequence ID" value="NZ_CEEO01000039.1"/>
</dbReference>
<evidence type="ECO:0000313" key="2">
    <source>
        <dbReference type="EMBL" id="CYV01265.1"/>
    </source>
</evidence>
<dbReference type="Proteomes" id="UP000073494">
    <property type="component" value="Unassembled WGS sequence"/>
</dbReference>
<evidence type="ECO:0000313" key="3">
    <source>
        <dbReference type="Proteomes" id="UP000072618"/>
    </source>
</evidence>
<protein>
    <submittedName>
        <fullName evidence="1">Transcriptional activator-phage associated</fullName>
    </submittedName>
</protein>
<dbReference type="EMBL" id="FIHD01000021">
    <property type="protein sequence ID" value="CYU97826.1"/>
    <property type="molecule type" value="Genomic_DNA"/>
</dbReference>
<reference evidence="3 4" key="1">
    <citation type="submission" date="2016-02" db="EMBL/GenBank/DDBJ databases">
        <authorList>
            <consortium name="Pathogen Informatics"/>
        </authorList>
    </citation>
    <scope>NUCLEOTIDE SEQUENCE [LARGE SCALE GENOMIC DNA]</scope>
    <source>
        <strain evidence="2 3">LSS32</strain>
        <strain evidence="1 4">LSS54</strain>
    </source>
</reference>
<proteinExistence type="predicted"/>
<dbReference type="AlphaFoldDB" id="A0A0Z8GFI9"/>
<sequence>MGRLSKSQLKALDELLFDYCSIDHKIAVRKLEIEDIPNTDINQGGGRANIVSKPTELTIERWDNDIRLNSLYNQKEAVESTLEVLDDDLTKIFWLRWSRGSVNTWEAIAHKMSYDRSTIYRKRERILEIFANFYGFC</sequence>
<evidence type="ECO:0000313" key="4">
    <source>
        <dbReference type="Proteomes" id="UP000073494"/>
    </source>
</evidence>
<name>A0A0Z8GFI9_STRSU</name>
<dbReference type="EMBL" id="FIGJ01000029">
    <property type="protein sequence ID" value="CYV01265.1"/>
    <property type="molecule type" value="Genomic_DNA"/>
</dbReference>
<dbReference type="InterPro" id="IPR006523">
    <property type="entry name" value="RinA"/>
</dbReference>
<dbReference type="Proteomes" id="UP000072618">
    <property type="component" value="Unassembled WGS sequence"/>
</dbReference>
<evidence type="ECO:0000313" key="1">
    <source>
        <dbReference type="EMBL" id="CYU97826.1"/>
    </source>
</evidence>
<dbReference type="NCBIfam" id="TIGR01636">
    <property type="entry name" value="phage_rinA"/>
    <property type="match status" value="1"/>
</dbReference>
<organism evidence="1 4">
    <name type="scientific">Streptococcus suis</name>
    <dbReference type="NCBI Taxonomy" id="1307"/>
    <lineage>
        <taxon>Bacteria</taxon>
        <taxon>Bacillati</taxon>
        <taxon>Bacillota</taxon>
        <taxon>Bacilli</taxon>
        <taxon>Lactobacillales</taxon>
        <taxon>Streptococcaceae</taxon>
        <taxon>Streptococcus</taxon>
    </lineage>
</organism>